<accession>A0A8H7CIL4</accession>
<evidence type="ECO:0000313" key="2">
    <source>
        <dbReference type="EMBL" id="KAF7336733.1"/>
    </source>
</evidence>
<feature type="region of interest" description="Disordered" evidence="1">
    <location>
        <begin position="309"/>
        <end position="335"/>
    </location>
</feature>
<gene>
    <name evidence="2" type="ORF">MVEN_02108400</name>
</gene>
<evidence type="ECO:0000256" key="1">
    <source>
        <dbReference type="SAM" id="MobiDB-lite"/>
    </source>
</evidence>
<dbReference type="OrthoDB" id="3068658at2759"/>
<reference evidence="2" key="1">
    <citation type="submission" date="2020-05" db="EMBL/GenBank/DDBJ databases">
        <title>Mycena genomes resolve the evolution of fungal bioluminescence.</title>
        <authorList>
            <person name="Tsai I.J."/>
        </authorList>
    </citation>
    <scope>NUCLEOTIDE SEQUENCE</scope>
    <source>
        <strain evidence="2">CCC161011</strain>
    </source>
</reference>
<organism evidence="2 3">
    <name type="scientific">Mycena venus</name>
    <dbReference type="NCBI Taxonomy" id="2733690"/>
    <lineage>
        <taxon>Eukaryota</taxon>
        <taxon>Fungi</taxon>
        <taxon>Dikarya</taxon>
        <taxon>Basidiomycota</taxon>
        <taxon>Agaricomycotina</taxon>
        <taxon>Agaricomycetes</taxon>
        <taxon>Agaricomycetidae</taxon>
        <taxon>Agaricales</taxon>
        <taxon>Marasmiineae</taxon>
        <taxon>Mycenaceae</taxon>
        <taxon>Mycena</taxon>
    </lineage>
</organism>
<keyword evidence="3" id="KW-1185">Reference proteome</keyword>
<evidence type="ECO:0000313" key="3">
    <source>
        <dbReference type="Proteomes" id="UP000620124"/>
    </source>
</evidence>
<sequence>MDIKASTAVNNFLSAPLYQRFPPVTDSSWDTALSCSEHDLDHKRSCGFLALHSYLEQSLVRAAGRQQNPPNLELLRELLLSDDILTRLLARAGICAGQNSEQARKAFLVFVEMVIADHGIEEFASCATTSPVRRLIPFHNDAASKRLRTSIDLRISMPSAQISTHAILRQLRLKQVLSTWDEPPHEIQVALGIQTDQGLHPATPSPVTVRSVLVLPTPSAARISRAPSCDAITIIPDLLFSAFSDSQRSTISKSPDFQTSVAVPMDVHDGDPGVTTDLEQAAIIFIKETIDMVIRGELLPATITATAPPPAPSVIHPPRMARHSHPASLKSRRNRPRIDANKAGHMANKAGDAVANARKAGADAKNARSARWFCSLLL</sequence>
<dbReference type="AlphaFoldDB" id="A0A8H7CIL4"/>
<proteinExistence type="predicted"/>
<dbReference type="EMBL" id="JACAZI010000022">
    <property type="protein sequence ID" value="KAF7336733.1"/>
    <property type="molecule type" value="Genomic_DNA"/>
</dbReference>
<name>A0A8H7CIL4_9AGAR</name>
<protein>
    <submittedName>
        <fullName evidence="2">Uncharacterized protein</fullName>
    </submittedName>
</protein>
<comment type="caution">
    <text evidence="2">The sequence shown here is derived from an EMBL/GenBank/DDBJ whole genome shotgun (WGS) entry which is preliminary data.</text>
</comment>
<dbReference type="Proteomes" id="UP000620124">
    <property type="component" value="Unassembled WGS sequence"/>
</dbReference>
<feature type="compositionally biased region" description="Basic residues" evidence="1">
    <location>
        <begin position="319"/>
        <end position="335"/>
    </location>
</feature>